<keyword evidence="1" id="KW-0812">Transmembrane</keyword>
<accession>A0ABP5PFL2</accession>
<protein>
    <recommendedName>
        <fullName evidence="4">Protein kilB</fullName>
    </recommendedName>
</protein>
<sequence length="157" mass="17323">MAWEWVAPVATGVSGVVGVVFTWYAGHQGRKHAEKVAQQGTASQLALAREARRAEVYSEISTLQATLHAMLREEYSVKPLPIVSAPEREQLVRQIISGTARISIYGSEAVQQAFIAWTAKAMNLLNQGDDIEQSAALKELDDATARLRWQMNKELTS</sequence>
<dbReference type="Proteomes" id="UP001499843">
    <property type="component" value="Unassembled WGS sequence"/>
</dbReference>
<keyword evidence="3" id="KW-1185">Reference proteome</keyword>
<dbReference type="RefSeq" id="WP_344478394.1">
    <property type="nucleotide sequence ID" value="NZ_BAAAQX010000012.1"/>
</dbReference>
<name>A0ABP5PFL2_9ACTN</name>
<organism evidence="2 3">
    <name type="scientific">Nonomuraea monospora</name>
    <dbReference type="NCBI Taxonomy" id="568818"/>
    <lineage>
        <taxon>Bacteria</taxon>
        <taxon>Bacillati</taxon>
        <taxon>Actinomycetota</taxon>
        <taxon>Actinomycetes</taxon>
        <taxon>Streptosporangiales</taxon>
        <taxon>Streptosporangiaceae</taxon>
        <taxon>Nonomuraea</taxon>
    </lineage>
</organism>
<evidence type="ECO:0000313" key="2">
    <source>
        <dbReference type="EMBL" id="GAA2209333.1"/>
    </source>
</evidence>
<evidence type="ECO:0000313" key="3">
    <source>
        <dbReference type="Proteomes" id="UP001499843"/>
    </source>
</evidence>
<reference evidence="3" key="1">
    <citation type="journal article" date="2019" name="Int. J. Syst. Evol. Microbiol.">
        <title>The Global Catalogue of Microorganisms (GCM) 10K type strain sequencing project: providing services to taxonomists for standard genome sequencing and annotation.</title>
        <authorList>
            <consortium name="The Broad Institute Genomics Platform"/>
            <consortium name="The Broad Institute Genome Sequencing Center for Infectious Disease"/>
            <person name="Wu L."/>
            <person name="Ma J."/>
        </authorList>
    </citation>
    <scope>NUCLEOTIDE SEQUENCE [LARGE SCALE GENOMIC DNA]</scope>
    <source>
        <strain evidence="3">JCM 16114</strain>
    </source>
</reference>
<evidence type="ECO:0008006" key="4">
    <source>
        <dbReference type="Google" id="ProtNLM"/>
    </source>
</evidence>
<gene>
    <name evidence="2" type="ORF">GCM10009850_047910</name>
</gene>
<dbReference type="EMBL" id="BAAAQX010000012">
    <property type="protein sequence ID" value="GAA2209333.1"/>
    <property type="molecule type" value="Genomic_DNA"/>
</dbReference>
<keyword evidence="1" id="KW-0472">Membrane</keyword>
<feature type="transmembrane region" description="Helical" evidence="1">
    <location>
        <begin position="6"/>
        <end position="25"/>
    </location>
</feature>
<keyword evidence="1" id="KW-1133">Transmembrane helix</keyword>
<proteinExistence type="predicted"/>
<comment type="caution">
    <text evidence="2">The sequence shown here is derived from an EMBL/GenBank/DDBJ whole genome shotgun (WGS) entry which is preliminary data.</text>
</comment>
<evidence type="ECO:0000256" key="1">
    <source>
        <dbReference type="SAM" id="Phobius"/>
    </source>
</evidence>